<feature type="compositionally biased region" description="Low complexity" evidence="1">
    <location>
        <begin position="889"/>
        <end position="899"/>
    </location>
</feature>
<evidence type="ECO:0000259" key="2">
    <source>
        <dbReference type="PROSITE" id="PS50234"/>
    </source>
</evidence>
<feature type="region of interest" description="Disordered" evidence="1">
    <location>
        <begin position="836"/>
        <end position="997"/>
    </location>
</feature>
<sequence>MLFSNNTNDVIREAFFSFPLPSSCSLTKFQFHIGDDRVINGNVKPIRKAKVDFNGAIHNRKTAALIKQETAEIFTATLGNLPPNTMLRAEVSMVMMLKEKIPDRLPTRISTLCIPTYIAPRYGKPPMPHLQDTISRPDVQHELSITLEAIFADEVIDVTSMTHEISYQCFSGPRPTDSWDVFVHGDSLSREPSNIVTVEPKEPFCISTPHAYLEHHPTLHDHQALMVTIPSNILVVNRPNINESESEVLFLADLSGPMFNKRSSLKSAIKFFLNGLPVNRHFNIWSFGTSYSSLWPQSKANSQRSLRQALDHIESEVEKNLGGTELLPALKTILDSRSLNGPSMTTDILLLTDGEVWREEETIEFVSSAREHSGYRVRFFCLGIGDAVSHSLVEGVAKAGGGYSEVVPAKSLTVWEHRVVLMLKAALHMHVGPVKLDTGQETQGGFRPWADESFLRSPTDISILSPFVTNKVLMLFESTRLPINEATIRLTTKDSCGREQVCKIKPNPFHSEDPLIHQLAARELLRDLEHDRHWLIHPNEESLRREVERIACKFSLVSKWTCLVAVEEPQPKAQPDTLSDLVLDNTSSQSWTKLVEWIPDLLKTHPWSKGNACAPKEAHQMENSAIIGSTERDDLPFDASPGQLKQGIELRVSPNIILNDRKLDTQYDTVERPCWIKRLAAATKTSIPTLPALALNLPRGVKDEDEEEDLNKRGLIQDLVRFQSFGGSFSNMPDTKQNLVEMFGGEIGPVLDNVSESIYALLPRMGTRSERRFLDVAVAVIITTLLRKRFVSCQVLWSRVGDNAESFVRDCLTEQHSSVRLKDLFRVAEDAIRGMKMRIKRRQNTYPPIPSTSVGRHGHSSSQKKNHPAPIHNARKPMSSTPSQEPTRSYSGVSPSGSSNAVLPTYLDSKRTQTSRRNGLDSQPQTYSSSAVDTYIQPHHTQSPESREAPRDNSDETQQALYYSFLRQPRYEGQTGQTHEEREVEQMLRGMRSYSRG</sequence>
<protein>
    <submittedName>
        <fullName evidence="4">VWA</fullName>
    </submittedName>
</protein>
<dbReference type="Pfam" id="PF08487">
    <property type="entry name" value="VIT"/>
    <property type="match status" value="1"/>
</dbReference>
<dbReference type="PANTHER" id="PTHR45737:SF6">
    <property type="entry name" value="VON WILLEBRAND FACTOR A DOMAIN-CONTAINING PROTEIN 5A"/>
    <property type="match status" value="1"/>
</dbReference>
<evidence type="ECO:0000259" key="3">
    <source>
        <dbReference type="PROSITE" id="PS51468"/>
    </source>
</evidence>
<dbReference type="PROSITE" id="PS51468">
    <property type="entry name" value="VIT"/>
    <property type="match status" value="1"/>
</dbReference>
<dbReference type="EMBL" id="LUFC02000702">
    <property type="protein sequence ID" value="KAF4494982.1"/>
    <property type="molecule type" value="Genomic_DNA"/>
</dbReference>
<feature type="compositionally biased region" description="Basic and acidic residues" evidence="1">
    <location>
        <begin position="945"/>
        <end position="954"/>
    </location>
</feature>
<evidence type="ECO:0000256" key="1">
    <source>
        <dbReference type="SAM" id="MobiDB-lite"/>
    </source>
</evidence>
<evidence type="ECO:0000313" key="4">
    <source>
        <dbReference type="EMBL" id="KAF4494982.1"/>
    </source>
</evidence>
<dbReference type="SMART" id="SM00327">
    <property type="entry name" value="VWA"/>
    <property type="match status" value="1"/>
</dbReference>
<feature type="domain" description="VIT" evidence="3">
    <location>
        <begin position="1"/>
        <end position="95"/>
    </location>
</feature>
<name>A0A9P5B399_9HYPO</name>
<accession>A0A9P5B399</accession>
<dbReference type="InterPro" id="IPR013694">
    <property type="entry name" value="VIT"/>
</dbReference>
<dbReference type="Proteomes" id="UP000737391">
    <property type="component" value="Unassembled WGS sequence"/>
</dbReference>
<reference evidence="4" key="1">
    <citation type="submission" date="2020-01" db="EMBL/GenBank/DDBJ databases">
        <title>Identification and distribution of gene clusters putatively required for synthesis of sphingolipid metabolism inhibitors in phylogenetically diverse species of the filamentous fungus Fusarium.</title>
        <authorList>
            <person name="Kim H.-S."/>
            <person name="Busman M."/>
            <person name="Brown D.W."/>
            <person name="Divon H."/>
            <person name="Uhlig S."/>
            <person name="Proctor R.H."/>
        </authorList>
    </citation>
    <scope>NUCLEOTIDE SEQUENCE</scope>
    <source>
        <strain evidence="4">NRRL 31653</strain>
    </source>
</reference>
<evidence type="ECO:0000313" key="5">
    <source>
        <dbReference type="Proteomes" id="UP000737391"/>
    </source>
</evidence>
<feature type="compositionally biased region" description="Polar residues" evidence="1">
    <location>
        <begin position="915"/>
        <end position="932"/>
    </location>
</feature>
<keyword evidence="5" id="KW-1185">Reference proteome</keyword>
<dbReference type="SUPFAM" id="SSF53300">
    <property type="entry name" value="vWA-like"/>
    <property type="match status" value="1"/>
</dbReference>
<dbReference type="PROSITE" id="PS50234">
    <property type="entry name" value="VWFA"/>
    <property type="match status" value="1"/>
</dbReference>
<dbReference type="PANTHER" id="PTHR45737">
    <property type="entry name" value="VON WILLEBRAND FACTOR A DOMAIN-CONTAINING PROTEIN 5A"/>
    <property type="match status" value="1"/>
</dbReference>
<dbReference type="Pfam" id="PF13768">
    <property type="entry name" value="VWA_3"/>
    <property type="match status" value="1"/>
</dbReference>
<feature type="domain" description="VWFA" evidence="2">
    <location>
        <begin position="247"/>
        <end position="431"/>
    </location>
</feature>
<organism evidence="4 5">
    <name type="scientific">Fusarium agapanthi</name>
    <dbReference type="NCBI Taxonomy" id="1803897"/>
    <lineage>
        <taxon>Eukaryota</taxon>
        <taxon>Fungi</taxon>
        <taxon>Dikarya</taxon>
        <taxon>Ascomycota</taxon>
        <taxon>Pezizomycotina</taxon>
        <taxon>Sordariomycetes</taxon>
        <taxon>Hypocreomycetidae</taxon>
        <taxon>Hypocreales</taxon>
        <taxon>Nectriaceae</taxon>
        <taxon>Fusarium</taxon>
        <taxon>Fusarium fujikuroi species complex</taxon>
    </lineage>
</organism>
<feature type="compositionally biased region" description="Polar residues" evidence="1">
    <location>
        <begin position="878"/>
        <end position="888"/>
    </location>
</feature>
<dbReference type="Gene3D" id="3.40.50.410">
    <property type="entry name" value="von Willebrand factor, type A domain"/>
    <property type="match status" value="1"/>
</dbReference>
<dbReference type="InterPro" id="IPR002035">
    <property type="entry name" value="VWF_A"/>
</dbReference>
<dbReference type="OrthoDB" id="1729737at2759"/>
<gene>
    <name evidence="4" type="ORF">FAGAP_8883</name>
</gene>
<dbReference type="InterPro" id="IPR036465">
    <property type="entry name" value="vWFA_dom_sf"/>
</dbReference>
<proteinExistence type="predicted"/>
<comment type="caution">
    <text evidence="4">The sequence shown here is derived from an EMBL/GenBank/DDBJ whole genome shotgun (WGS) entry which is preliminary data.</text>
</comment>
<dbReference type="AlphaFoldDB" id="A0A9P5B399"/>
<feature type="compositionally biased region" description="Basic residues" evidence="1">
    <location>
        <begin position="856"/>
        <end position="867"/>
    </location>
</feature>